<evidence type="ECO:0000313" key="2">
    <source>
        <dbReference type="Proteomes" id="UP000675781"/>
    </source>
</evidence>
<gene>
    <name evidence="1" type="ORF">KDL01_36830</name>
</gene>
<dbReference type="SUPFAM" id="SSF55961">
    <property type="entry name" value="Bet v1-like"/>
    <property type="match status" value="1"/>
</dbReference>
<dbReference type="InterPro" id="IPR019587">
    <property type="entry name" value="Polyketide_cyclase/dehydratase"/>
</dbReference>
<sequence length="148" mass="15411">MSQVRAVAAAHVHAPAGQVAAALADYATVRPKILPSQYSDYTLREGGAGAGTVVSWRFAATEKRVRDCLITVTAPADGVLVETDANSSMVTTYTVTGSEDGHTGVVIETAWNGAGGIGGFFERTFAPKALVKIYDELLANLDAHCQAG</sequence>
<comment type="caution">
    <text evidence="1">The sequence shown here is derived from an EMBL/GenBank/DDBJ whole genome shotgun (WGS) entry which is preliminary data.</text>
</comment>
<dbReference type="InterPro" id="IPR023393">
    <property type="entry name" value="START-like_dom_sf"/>
</dbReference>
<proteinExistence type="predicted"/>
<dbReference type="Proteomes" id="UP000675781">
    <property type="component" value="Unassembled WGS sequence"/>
</dbReference>
<name>A0A941EX72_9ACTN</name>
<keyword evidence="2" id="KW-1185">Reference proteome</keyword>
<dbReference type="PIRSF" id="PIRSF017371">
    <property type="entry name" value="UCP017371"/>
    <property type="match status" value="1"/>
</dbReference>
<dbReference type="EMBL" id="JAGSOG010000344">
    <property type="protein sequence ID" value="MBR7838891.1"/>
    <property type="molecule type" value="Genomic_DNA"/>
</dbReference>
<reference evidence="1" key="1">
    <citation type="submission" date="2021-04" db="EMBL/GenBank/DDBJ databases">
        <title>Genome based classification of Actinospica acidithermotolerans sp. nov., an actinobacterium isolated from an Indonesian hot spring.</title>
        <authorList>
            <person name="Kusuma A.B."/>
            <person name="Putra K.E."/>
            <person name="Nafisah S."/>
            <person name="Loh J."/>
            <person name="Nouioui I."/>
            <person name="Goodfellow M."/>
        </authorList>
    </citation>
    <scope>NUCLEOTIDE SEQUENCE</scope>
    <source>
        <strain evidence="1">CSCA 57</strain>
    </source>
</reference>
<protein>
    <submittedName>
        <fullName evidence="1">SRPBCC family protein</fullName>
    </submittedName>
</protein>
<dbReference type="RefSeq" id="WP_212533341.1">
    <property type="nucleotide sequence ID" value="NZ_JAGSOG010000344.1"/>
</dbReference>
<organism evidence="1 2">
    <name type="scientific">Actinospica durhamensis</name>
    <dbReference type="NCBI Taxonomy" id="1508375"/>
    <lineage>
        <taxon>Bacteria</taxon>
        <taxon>Bacillati</taxon>
        <taxon>Actinomycetota</taxon>
        <taxon>Actinomycetes</taxon>
        <taxon>Catenulisporales</taxon>
        <taxon>Actinospicaceae</taxon>
        <taxon>Actinospica</taxon>
    </lineage>
</organism>
<dbReference type="AlphaFoldDB" id="A0A941EX72"/>
<accession>A0A941EX72</accession>
<dbReference type="Pfam" id="PF10604">
    <property type="entry name" value="Polyketide_cyc2"/>
    <property type="match status" value="1"/>
</dbReference>
<dbReference type="InterPro" id="IPR014488">
    <property type="entry name" value="UCP017371"/>
</dbReference>
<evidence type="ECO:0000313" key="1">
    <source>
        <dbReference type="EMBL" id="MBR7838891.1"/>
    </source>
</evidence>
<dbReference type="Gene3D" id="3.30.530.20">
    <property type="match status" value="1"/>
</dbReference>